<dbReference type="Gramene" id="ORUFI10G08280.1">
    <property type="protein sequence ID" value="ORUFI10G08280.1"/>
    <property type="gene ID" value="ORUFI10G08280"/>
</dbReference>
<dbReference type="Proteomes" id="UP000008022">
    <property type="component" value="Unassembled WGS sequence"/>
</dbReference>
<evidence type="ECO:0000256" key="1">
    <source>
        <dbReference type="SAM" id="MobiDB-lite"/>
    </source>
</evidence>
<proteinExistence type="predicted"/>
<evidence type="ECO:0000313" key="2">
    <source>
        <dbReference type="EnsemblPlants" id="ORUFI10G08280.1"/>
    </source>
</evidence>
<feature type="region of interest" description="Disordered" evidence="1">
    <location>
        <begin position="1"/>
        <end position="70"/>
    </location>
</feature>
<accession>A0A0E0QYB6</accession>
<organism evidence="2 3">
    <name type="scientific">Oryza rufipogon</name>
    <name type="common">Brownbeard rice</name>
    <name type="synonym">Asian wild rice</name>
    <dbReference type="NCBI Taxonomy" id="4529"/>
    <lineage>
        <taxon>Eukaryota</taxon>
        <taxon>Viridiplantae</taxon>
        <taxon>Streptophyta</taxon>
        <taxon>Embryophyta</taxon>
        <taxon>Tracheophyta</taxon>
        <taxon>Spermatophyta</taxon>
        <taxon>Magnoliopsida</taxon>
        <taxon>Liliopsida</taxon>
        <taxon>Poales</taxon>
        <taxon>Poaceae</taxon>
        <taxon>BOP clade</taxon>
        <taxon>Oryzoideae</taxon>
        <taxon>Oryzeae</taxon>
        <taxon>Oryzinae</taxon>
        <taxon>Oryza</taxon>
    </lineage>
</organism>
<dbReference type="OMA" id="KCYLYSS"/>
<dbReference type="AlphaFoldDB" id="A0A0E0QYB6"/>
<keyword evidence="3" id="KW-1185">Reference proteome</keyword>
<evidence type="ECO:0000313" key="3">
    <source>
        <dbReference type="Proteomes" id="UP000008022"/>
    </source>
</evidence>
<reference evidence="3" key="1">
    <citation type="submission" date="2013-06" db="EMBL/GenBank/DDBJ databases">
        <authorList>
            <person name="Zhao Q."/>
        </authorList>
    </citation>
    <scope>NUCLEOTIDE SEQUENCE</scope>
    <source>
        <strain evidence="3">cv. W1943</strain>
    </source>
</reference>
<feature type="compositionally biased region" description="Low complexity" evidence="1">
    <location>
        <begin position="54"/>
        <end position="63"/>
    </location>
</feature>
<reference evidence="2" key="2">
    <citation type="submission" date="2015-06" db="UniProtKB">
        <authorList>
            <consortium name="EnsemblPlants"/>
        </authorList>
    </citation>
    <scope>IDENTIFICATION</scope>
</reference>
<protein>
    <submittedName>
        <fullName evidence="2">Uncharacterized protein</fullName>
    </submittedName>
</protein>
<feature type="compositionally biased region" description="Basic and acidic residues" evidence="1">
    <location>
        <begin position="14"/>
        <end position="25"/>
    </location>
</feature>
<dbReference type="EnsemblPlants" id="ORUFI10G08280.1">
    <property type="protein sequence ID" value="ORUFI10G08280.1"/>
    <property type="gene ID" value="ORUFI10G08280"/>
</dbReference>
<sequence>MRARDLLRSPLRWPSHDSGWRREEETLAAGRRLPPHLRSALSPLEVRPPPPPSHAASPLRSLPGGYESIPARGDQVGTRKQWQMVLGLQWQVFSNKIMHWQLGCIFFGGWGKLAPILSVPPPTSTKIKTDLVMVIVLTTKQLELDSYTATITECTSGSPLFLLDFPLPIILVENSGRCKTNEHGEKHSDPFLPIVKWDGKPVGDGKCYLYSS</sequence>
<name>A0A0E0QYB6_ORYRU</name>